<name>A0ABY1L5J0_9FLAO</name>
<protein>
    <recommendedName>
        <fullName evidence="9">Cyclic GMP-AMP synthase</fullName>
    </recommendedName>
</protein>
<evidence type="ECO:0000256" key="1">
    <source>
        <dbReference type="ARBA" id="ARBA00022679"/>
    </source>
</evidence>
<keyword evidence="13" id="KW-1185">Reference proteome</keyword>
<accession>A0ABY1L5J0</accession>
<dbReference type="InterPro" id="IPR048445">
    <property type="entry name" value="DncV-like_NTFase"/>
</dbReference>
<evidence type="ECO:0000313" key="12">
    <source>
        <dbReference type="EMBL" id="SIT12180.1"/>
    </source>
</evidence>
<dbReference type="EMBL" id="FTOB01000011">
    <property type="protein sequence ID" value="SIT12180.1"/>
    <property type="molecule type" value="Genomic_DNA"/>
</dbReference>
<keyword evidence="7" id="KW-0546">Nucleotide metabolism</keyword>
<evidence type="ECO:0000256" key="2">
    <source>
        <dbReference type="ARBA" id="ARBA00022695"/>
    </source>
</evidence>
<dbReference type="Proteomes" id="UP000185728">
    <property type="component" value="Unassembled WGS sequence"/>
</dbReference>
<feature type="domain" description="Cyclic GMP-AMP synthase DncV-like nucleotidyltransferase" evidence="11">
    <location>
        <begin position="50"/>
        <end position="140"/>
    </location>
</feature>
<evidence type="ECO:0000259" key="11">
    <source>
        <dbReference type="Pfam" id="PF21654"/>
    </source>
</evidence>
<comment type="catalytic activity">
    <reaction evidence="10">
        <text>GTP + ATP = 3',3'-cGAMP + 2 diphosphate</text>
        <dbReference type="Rhea" id="RHEA:35647"/>
        <dbReference type="ChEBI" id="CHEBI:30616"/>
        <dbReference type="ChEBI" id="CHEBI:33019"/>
        <dbReference type="ChEBI" id="CHEBI:37565"/>
        <dbReference type="ChEBI" id="CHEBI:71501"/>
    </reaction>
    <physiologicalReaction direction="left-to-right" evidence="10">
        <dbReference type="Rhea" id="RHEA:35648"/>
    </physiologicalReaction>
</comment>
<evidence type="ECO:0000256" key="5">
    <source>
        <dbReference type="ARBA" id="ARBA00022840"/>
    </source>
</evidence>
<keyword evidence="3" id="KW-0479">Metal-binding</keyword>
<keyword evidence="4" id="KW-0547">Nucleotide-binding</keyword>
<evidence type="ECO:0000256" key="10">
    <source>
        <dbReference type="ARBA" id="ARBA00048304"/>
    </source>
</evidence>
<evidence type="ECO:0000256" key="4">
    <source>
        <dbReference type="ARBA" id="ARBA00022741"/>
    </source>
</evidence>
<sequence length="332" mass="38973">MAVLHKEFTKFNKEIKLTSSRKEKLKTSRKDIKKKIRKWFKDNKPNELQPKFHGQGSFEMNTGVNPIPEKEGETTLLKYDLDFGIYFIEKEDQDNKQSIDTWHNWIYKAVEDHTNKKPVRKTTCIRVIFSDGHHIDLPIYYKLEDVIELAHRSKDWIESDPKEFYEWFNNLKNAQFERIVRYLKAWKNYRELNNTNLKLPSGFELTILAANNYVEDDNDDKAFRETVHKINTELNKANGFKCLRPTTPKDEDVFADYSTTRKNNFLSTLKSLLNDLGRAKDEKNFKKASEILRDNQFGDRFPLGADKDEEEKSNILGKSLGAAAITPKPYGY</sequence>
<dbReference type="Pfam" id="PF21654">
    <property type="entry name" value="DncV-like_NTFase"/>
    <property type="match status" value="1"/>
</dbReference>
<keyword evidence="2" id="KW-0548">Nucleotidyltransferase</keyword>
<evidence type="ECO:0000256" key="3">
    <source>
        <dbReference type="ARBA" id="ARBA00022723"/>
    </source>
</evidence>
<keyword evidence="6" id="KW-0460">Magnesium</keyword>
<dbReference type="RefSeq" id="WP_076457116.1">
    <property type="nucleotide sequence ID" value="NZ_FTOB01000011.1"/>
</dbReference>
<evidence type="ECO:0000256" key="8">
    <source>
        <dbReference type="ARBA" id="ARBA00023118"/>
    </source>
</evidence>
<evidence type="ECO:0000256" key="9">
    <source>
        <dbReference type="ARBA" id="ARBA00044145"/>
    </source>
</evidence>
<evidence type="ECO:0000256" key="7">
    <source>
        <dbReference type="ARBA" id="ARBA00023080"/>
    </source>
</evidence>
<evidence type="ECO:0000256" key="6">
    <source>
        <dbReference type="ARBA" id="ARBA00022842"/>
    </source>
</evidence>
<keyword evidence="5" id="KW-0067">ATP-binding</keyword>
<reference evidence="12 13" key="1">
    <citation type="submission" date="2017-01" db="EMBL/GenBank/DDBJ databases">
        <authorList>
            <person name="Varghese N."/>
            <person name="Submissions S."/>
        </authorList>
    </citation>
    <scope>NUCLEOTIDE SEQUENCE [LARGE SCALE GENOMIC DNA]</scope>
    <source>
        <strain evidence="12 13">DSM 2061</strain>
    </source>
</reference>
<keyword evidence="8" id="KW-0051">Antiviral defense</keyword>
<evidence type="ECO:0000313" key="13">
    <source>
        <dbReference type="Proteomes" id="UP000185728"/>
    </source>
</evidence>
<comment type="caution">
    <text evidence="12">The sequence shown here is derived from an EMBL/GenBank/DDBJ whole genome shotgun (WGS) entry which is preliminary data.</text>
</comment>
<organism evidence="12 13">
    <name type="scientific">Zobellia uliginosa</name>
    <dbReference type="NCBI Taxonomy" id="143224"/>
    <lineage>
        <taxon>Bacteria</taxon>
        <taxon>Pseudomonadati</taxon>
        <taxon>Bacteroidota</taxon>
        <taxon>Flavobacteriia</taxon>
        <taxon>Flavobacteriales</taxon>
        <taxon>Flavobacteriaceae</taxon>
        <taxon>Zobellia</taxon>
    </lineage>
</organism>
<keyword evidence="1" id="KW-0808">Transferase</keyword>
<proteinExistence type="predicted"/>
<gene>
    <name evidence="12" type="ORF">SAMN05421766_11159</name>
</gene>